<comment type="similarity">
    <text evidence="1">Belongs to the carbohydrate kinase PfkB family.</text>
</comment>
<accession>A0ABT1EI50</accession>
<gene>
    <name evidence="5" type="primary">frlD</name>
    <name evidence="5" type="ORF">NK118_08955</name>
</gene>
<dbReference type="RefSeq" id="WP_262069260.1">
    <property type="nucleotide sequence ID" value="NZ_JAMXOC010000012.1"/>
</dbReference>
<feature type="domain" description="Carbohydrate kinase PfkB" evidence="4">
    <location>
        <begin position="168"/>
        <end position="260"/>
    </location>
</feature>
<dbReference type="GO" id="GO:0016740">
    <property type="term" value="F:transferase activity"/>
    <property type="evidence" value="ECO:0007669"/>
    <property type="project" value="UniProtKB-KW"/>
</dbReference>
<dbReference type="InterPro" id="IPR011611">
    <property type="entry name" value="PfkB_dom"/>
</dbReference>
<dbReference type="EMBL" id="JAMZFV010000012">
    <property type="protein sequence ID" value="MCP1110379.1"/>
    <property type="molecule type" value="Genomic_DNA"/>
</dbReference>
<keyword evidence="3" id="KW-0418">Kinase</keyword>
<dbReference type="InterPro" id="IPR029056">
    <property type="entry name" value="Ribokinase-like"/>
</dbReference>
<organism evidence="5 6">
    <name type="scientific">Ohessyouella blattaphilus</name>
    <dbReference type="NCBI Taxonomy" id="2949333"/>
    <lineage>
        <taxon>Bacteria</taxon>
        <taxon>Bacillati</taxon>
        <taxon>Bacillota</taxon>
        <taxon>Clostridia</taxon>
        <taxon>Lachnospirales</taxon>
        <taxon>Lachnospiraceae</taxon>
        <taxon>Ohessyouella</taxon>
    </lineage>
</organism>
<dbReference type="PROSITE" id="PS00583">
    <property type="entry name" value="PFKB_KINASES_1"/>
    <property type="match status" value="1"/>
</dbReference>
<evidence type="ECO:0000256" key="2">
    <source>
        <dbReference type="ARBA" id="ARBA00022679"/>
    </source>
</evidence>
<dbReference type="Gene3D" id="3.40.1190.20">
    <property type="match status" value="1"/>
</dbReference>
<dbReference type="SUPFAM" id="SSF53613">
    <property type="entry name" value="Ribokinase-like"/>
    <property type="match status" value="1"/>
</dbReference>
<evidence type="ECO:0000259" key="4">
    <source>
        <dbReference type="Pfam" id="PF00294"/>
    </source>
</evidence>
<keyword evidence="2 5" id="KW-0808">Transferase</keyword>
<name>A0ABT1EI50_9FIRM</name>
<dbReference type="InterPro" id="IPR002173">
    <property type="entry name" value="Carboh/pur_kinase_PfkB_CS"/>
</dbReference>
<protein>
    <submittedName>
        <fullName evidence="5">Fructoselysine 6-kinase</fullName>
        <ecNumber evidence="5">2.7.1.218</ecNumber>
    </submittedName>
</protein>
<evidence type="ECO:0000256" key="3">
    <source>
        <dbReference type="ARBA" id="ARBA00022777"/>
    </source>
</evidence>
<reference evidence="5 6" key="1">
    <citation type="journal article" date="2022" name="Genome Biol. Evol.">
        <title>Host diet, physiology and behaviors set the stage for Lachnospiraceae cladogenesis.</title>
        <authorList>
            <person name="Vera-Ponce De Leon A."/>
            <person name="Schneider M."/>
            <person name="Jahnes B.C."/>
            <person name="Sadowski V."/>
            <person name="Camuy-Velez L.A."/>
            <person name="Duan J."/>
            <person name="Sabree Z.L."/>
        </authorList>
    </citation>
    <scope>NUCLEOTIDE SEQUENCE [LARGE SCALE GENOMIC DNA]</scope>
    <source>
        <strain evidence="5 6">PAL227</strain>
    </source>
</reference>
<proteinExistence type="inferred from homology"/>
<evidence type="ECO:0000313" key="5">
    <source>
        <dbReference type="EMBL" id="MCP1110379.1"/>
    </source>
</evidence>
<dbReference type="NCBIfam" id="NF007321">
    <property type="entry name" value="PRK09813.1"/>
    <property type="match status" value="1"/>
</dbReference>
<dbReference type="EC" id="2.7.1.218" evidence="5"/>
<dbReference type="Proteomes" id="UP001523565">
    <property type="component" value="Unassembled WGS sequence"/>
</dbReference>
<evidence type="ECO:0000313" key="6">
    <source>
        <dbReference type="Proteomes" id="UP001523565"/>
    </source>
</evidence>
<evidence type="ECO:0000256" key="1">
    <source>
        <dbReference type="ARBA" id="ARBA00010688"/>
    </source>
</evidence>
<sequence>MKLATVGDNCMDYYAALDKAYPGGNPVNVAVYFVRLGGEASYTGVVGTDGYGQEMIDGIKAKGVDVSHLRKLEGKTAITQVELVEGDRVFGDYDEGVLSEFSLDKEGIDFLCDHDMVVSGLWGNSEQYFEEIQARGVLTAFDAATRPEDEAPKIAIKNTDYFFYATDDGDTEELRAQMRAYHKEGPKYVIVTLGEEGSLVYDGKEFYKYGIIATDVVDTMGAGDSYIAGFLKGALEKQEILKCMEMGARNATETIQYQGAW</sequence>
<comment type="caution">
    <text evidence="5">The sequence shown here is derived from an EMBL/GenBank/DDBJ whole genome shotgun (WGS) entry which is preliminary data.</text>
</comment>
<dbReference type="PANTHER" id="PTHR43320">
    <property type="entry name" value="SUGAR KINASE"/>
    <property type="match status" value="1"/>
</dbReference>
<dbReference type="InterPro" id="IPR052700">
    <property type="entry name" value="Carb_kinase_PfkB-like"/>
</dbReference>
<keyword evidence="6" id="KW-1185">Reference proteome</keyword>
<dbReference type="Pfam" id="PF00294">
    <property type="entry name" value="PfkB"/>
    <property type="match status" value="2"/>
</dbReference>
<dbReference type="PROSITE" id="PS00584">
    <property type="entry name" value="PFKB_KINASES_2"/>
    <property type="match status" value="1"/>
</dbReference>
<dbReference type="PANTHER" id="PTHR43320:SF3">
    <property type="entry name" value="CARBOHYDRATE KINASE PFKB DOMAIN-CONTAINING PROTEIN"/>
    <property type="match status" value="1"/>
</dbReference>
<feature type="domain" description="Carbohydrate kinase PfkB" evidence="4">
    <location>
        <begin position="20"/>
        <end position="95"/>
    </location>
</feature>